<gene>
    <name evidence="2" type="primary">P0421H01.25</name>
</gene>
<dbReference type="Proteomes" id="UP000000763">
    <property type="component" value="Chromosome 6"/>
</dbReference>
<feature type="region of interest" description="Disordered" evidence="1">
    <location>
        <begin position="70"/>
        <end position="95"/>
    </location>
</feature>
<sequence length="95" mass="10266">MDMVTSRIGFEERLDVFHRRQGAVGWADCDNKLVGDRECLGLRWMAATSFTCGEKGDQAPGSASRLGICLGSPPRMGREGRLGRASPAGVGRGRR</sequence>
<accession>Q5Z773</accession>
<protein>
    <submittedName>
        <fullName evidence="2">Uncharacterized protein</fullName>
    </submittedName>
</protein>
<dbReference type="EMBL" id="AP004750">
    <property type="protein sequence ID" value="BAD61866.1"/>
    <property type="molecule type" value="Genomic_DNA"/>
</dbReference>
<evidence type="ECO:0000313" key="3">
    <source>
        <dbReference type="Proteomes" id="UP000000763"/>
    </source>
</evidence>
<reference evidence="3" key="2">
    <citation type="journal article" date="2008" name="Nucleic Acids Res.">
        <title>The rice annotation project database (RAP-DB): 2008 update.</title>
        <authorList>
            <consortium name="The rice annotation project (RAP)"/>
        </authorList>
    </citation>
    <scope>GENOME REANNOTATION</scope>
    <source>
        <strain evidence="3">cv. Nipponbare</strain>
    </source>
</reference>
<proteinExistence type="predicted"/>
<evidence type="ECO:0000313" key="2">
    <source>
        <dbReference type="EMBL" id="BAD61866.1"/>
    </source>
</evidence>
<evidence type="ECO:0000256" key="1">
    <source>
        <dbReference type="SAM" id="MobiDB-lite"/>
    </source>
</evidence>
<dbReference type="AlphaFoldDB" id="Q5Z773"/>
<reference evidence="3" key="1">
    <citation type="journal article" date="2005" name="Nature">
        <title>The map-based sequence of the rice genome.</title>
        <authorList>
            <consortium name="International rice genome sequencing project (IRGSP)"/>
            <person name="Matsumoto T."/>
            <person name="Wu J."/>
            <person name="Kanamori H."/>
            <person name="Katayose Y."/>
            <person name="Fujisawa M."/>
            <person name="Namiki N."/>
            <person name="Mizuno H."/>
            <person name="Yamamoto K."/>
            <person name="Antonio B.A."/>
            <person name="Baba T."/>
            <person name="Sakata K."/>
            <person name="Nagamura Y."/>
            <person name="Aoki H."/>
            <person name="Arikawa K."/>
            <person name="Arita K."/>
            <person name="Bito T."/>
            <person name="Chiden Y."/>
            <person name="Fujitsuka N."/>
            <person name="Fukunaka R."/>
            <person name="Hamada M."/>
            <person name="Harada C."/>
            <person name="Hayashi A."/>
            <person name="Hijishita S."/>
            <person name="Honda M."/>
            <person name="Hosokawa S."/>
            <person name="Ichikawa Y."/>
            <person name="Idonuma A."/>
            <person name="Iijima M."/>
            <person name="Ikeda M."/>
            <person name="Ikeno M."/>
            <person name="Ito K."/>
            <person name="Ito S."/>
            <person name="Ito T."/>
            <person name="Ito Y."/>
            <person name="Ito Y."/>
            <person name="Iwabuchi A."/>
            <person name="Kamiya K."/>
            <person name="Karasawa W."/>
            <person name="Kurita K."/>
            <person name="Katagiri S."/>
            <person name="Kikuta A."/>
            <person name="Kobayashi H."/>
            <person name="Kobayashi N."/>
            <person name="Machita K."/>
            <person name="Maehara T."/>
            <person name="Masukawa M."/>
            <person name="Mizubayashi T."/>
            <person name="Mukai Y."/>
            <person name="Nagasaki H."/>
            <person name="Nagata Y."/>
            <person name="Naito S."/>
            <person name="Nakashima M."/>
            <person name="Nakama Y."/>
            <person name="Nakamichi Y."/>
            <person name="Nakamura M."/>
            <person name="Meguro A."/>
            <person name="Negishi M."/>
            <person name="Ohta I."/>
            <person name="Ohta T."/>
            <person name="Okamoto M."/>
            <person name="Ono N."/>
            <person name="Saji S."/>
            <person name="Sakaguchi M."/>
            <person name="Sakai K."/>
            <person name="Shibata M."/>
            <person name="Shimokawa T."/>
            <person name="Song J."/>
            <person name="Takazaki Y."/>
            <person name="Terasawa K."/>
            <person name="Tsugane M."/>
            <person name="Tsuji K."/>
            <person name="Ueda S."/>
            <person name="Waki K."/>
            <person name="Yamagata H."/>
            <person name="Yamamoto M."/>
            <person name="Yamamoto S."/>
            <person name="Yamane H."/>
            <person name="Yoshiki S."/>
            <person name="Yoshihara R."/>
            <person name="Yukawa K."/>
            <person name="Zhong H."/>
            <person name="Yano M."/>
            <person name="Yuan Q."/>
            <person name="Ouyang S."/>
            <person name="Liu J."/>
            <person name="Jones K.M."/>
            <person name="Gansberger K."/>
            <person name="Moffat K."/>
            <person name="Hill J."/>
            <person name="Bera J."/>
            <person name="Fadrosh D."/>
            <person name="Jin S."/>
            <person name="Johri S."/>
            <person name="Kim M."/>
            <person name="Overton L."/>
            <person name="Reardon M."/>
            <person name="Tsitrin T."/>
            <person name="Vuong H."/>
            <person name="Weaver B."/>
            <person name="Ciecko A."/>
            <person name="Tallon L."/>
            <person name="Jackson J."/>
            <person name="Pai G."/>
            <person name="Aken S.V."/>
            <person name="Utterback T."/>
            <person name="Reidmuller S."/>
            <person name="Feldblyum T."/>
            <person name="Hsiao J."/>
            <person name="Zismann V."/>
            <person name="Iobst S."/>
            <person name="de Vazeille A.R."/>
            <person name="Buell C.R."/>
            <person name="Ying K."/>
            <person name="Li Y."/>
            <person name="Lu T."/>
            <person name="Huang Y."/>
            <person name="Zhao Q."/>
            <person name="Feng Q."/>
            <person name="Zhang L."/>
            <person name="Zhu J."/>
            <person name="Weng Q."/>
            <person name="Mu J."/>
            <person name="Lu Y."/>
            <person name="Fan D."/>
            <person name="Liu Y."/>
            <person name="Guan J."/>
            <person name="Zhang Y."/>
            <person name="Yu S."/>
            <person name="Liu X."/>
            <person name="Zhang Y."/>
            <person name="Hong G."/>
            <person name="Han B."/>
            <person name="Choisne N."/>
            <person name="Demange N."/>
            <person name="Orjeda G."/>
            <person name="Samain S."/>
            <person name="Cattolico L."/>
            <person name="Pelletier E."/>
            <person name="Couloux A."/>
            <person name="Segurens B."/>
            <person name="Wincker P."/>
            <person name="D'Hont A."/>
            <person name="Scarpelli C."/>
            <person name="Weissenbach J."/>
            <person name="Salanoubat M."/>
            <person name="Quetier F."/>
            <person name="Yu Y."/>
            <person name="Kim H.R."/>
            <person name="Rambo T."/>
            <person name="Currie J."/>
            <person name="Collura K."/>
            <person name="Luo M."/>
            <person name="Yang T."/>
            <person name="Ammiraju J.S.S."/>
            <person name="Engler F."/>
            <person name="Soderlund C."/>
            <person name="Wing R.A."/>
            <person name="Palmer L.E."/>
            <person name="de la Bastide M."/>
            <person name="Spiegel L."/>
            <person name="Nascimento L."/>
            <person name="Zutavern T."/>
            <person name="O'Shaughnessy A."/>
            <person name="Dike S."/>
            <person name="Dedhia N."/>
            <person name="Preston R."/>
            <person name="Balija V."/>
            <person name="McCombie W.R."/>
            <person name="Chow T."/>
            <person name="Chen H."/>
            <person name="Chung M."/>
            <person name="Chen C."/>
            <person name="Shaw J."/>
            <person name="Wu H."/>
            <person name="Hsiao K."/>
            <person name="Chao Y."/>
            <person name="Chu M."/>
            <person name="Cheng C."/>
            <person name="Hour A."/>
            <person name="Lee P."/>
            <person name="Lin S."/>
            <person name="Lin Y."/>
            <person name="Liou J."/>
            <person name="Liu S."/>
            <person name="Hsing Y."/>
            <person name="Raghuvanshi S."/>
            <person name="Mohanty A."/>
            <person name="Bharti A.K."/>
            <person name="Gaur A."/>
            <person name="Gupta V."/>
            <person name="Kumar D."/>
            <person name="Ravi V."/>
            <person name="Vij S."/>
            <person name="Kapur A."/>
            <person name="Khurana P."/>
            <person name="Khurana P."/>
            <person name="Khurana J.P."/>
            <person name="Tyagi A.K."/>
            <person name="Gaikwad K."/>
            <person name="Singh A."/>
            <person name="Dalal V."/>
            <person name="Srivastava S."/>
            <person name="Dixit A."/>
            <person name="Pal A.K."/>
            <person name="Ghazi I.A."/>
            <person name="Yadav M."/>
            <person name="Pandit A."/>
            <person name="Bhargava A."/>
            <person name="Sureshbabu K."/>
            <person name="Batra K."/>
            <person name="Sharma T.R."/>
            <person name="Mohapatra T."/>
            <person name="Singh N.K."/>
            <person name="Messing J."/>
            <person name="Nelson A.B."/>
            <person name="Fuks G."/>
            <person name="Kavchok S."/>
            <person name="Keizer G."/>
            <person name="Linton E."/>
            <person name="Llaca V."/>
            <person name="Song R."/>
            <person name="Tanyolac B."/>
            <person name="Young S."/>
            <person name="Ho-Il K."/>
            <person name="Hahn J.H."/>
            <person name="Sangsakoo G."/>
            <person name="Vanavichit A."/>
            <person name="de Mattos Luiz.A.T."/>
            <person name="Zimmer P.D."/>
            <person name="Malone G."/>
            <person name="Dellagostin O."/>
            <person name="de Oliveira A.C."/>
            <person name="Bevan M."/>
            <person name="Bancroft I."/>
            <person name="Minx P."/>
            <person name="Cordum H."/>
            <person name="Wilson R."/>
            <person name="Cheng Z."/>
            <person name="Jin W."/>
            <person name="Jiang J."/>
            <person name="Leong S.A."/>
            <person name="Iwama H."/>
            <person name="Gojobori T."/>
            <person name="Itoh T."/>
            <person name="Niimura Y."/>
            <person name="Fujii Y."/>
            <person name="Habara T."/>
            <person name="Sakai H."/>
            <person name="Sato Y."/>
            <person name="Wilson G."/>
            <person name="Kumar K."/>
            <person name="McCouch S."/>
            <person name="Juretic N."/>
            <person name="Hoen D."/>
            <person name="Wright S."/>
            <person name="Bruskiewich R."/>
            <person name="Bureau T."/>
            <person name="Miyao A."/>
            <person name="Hirochika H."/>
            <person name="Nishikawa T."/>
            <person name="Kadowaki K."/>
            <person name="Sugiura M."/>
            <person name="Burr B."/>
            <person name="Sasaki T."/>
        </authorList>
    </citation>
    <scope>NUCLEOTIDE SEQUENCE [LARGE SCALE GENOMIC DNA]</scope>
    <source>
        <strain evidence="3">cv. Nipponbare</strain>
    </source>
</reference>
<name>Q5Z773_ORYSJ</name>
<organism evidence="2 3">
    <name type="scientific">Oryza sativa subsp. japonica</name>
    <name type="common">Rice</name>
    <dbReference type="NCBI Taxonomy" id="39947"/>
    <lineage>
        <taxon>Eukaryota</taxon>
        <taxon>Viridiplantae</taxon>
        <taxon>Streptophyta</taxon>
        <taxon>Embryophyta</taxon>
        <taxon>Tracheophyta</taxon>
        <taxon>Spermatophyta</taxon>
        <taxon>Magnoliopsida</taxon>
        <taxon>Liliopsida</taxon>
        <taxon>Poales</taxon>
        <taxon>Poaceae</taxon>
        <taxon>BOP clade</taxon>
        <taxon>Oryzoideae</taxon>
        <taxon>Oryzeae</taxon>
        <taxon>Oryzinae</taxon>
        <taxon>Oryza</taxon>
        <taxon>Oryza sativa</taxon>
    </lineage>
</organism>